<sequence length="211" mass="23606">MIDLTEELKARAMQGMHLPPLRLDPAAIRTVMINEVVPERPEDDFYGNAPAPLYLSTALPLFRRAGLQAASIREVTDNGIYITNAVKTPKRETTVPQVMIEESLPVLERELSLFPNLRAVMLMGDVAKKAFNLIVRKRTGKNAIPSGSTYQLRRTPFHAMGLRVFPSYIMTGRNLLIEKSKMAMAAEDIRAMLEFIRSQEQPGQPSGQGKQ</sequence>
<dbReference type="Proteomes" id="UP000236000">
    <property type="component" value="Unassembled WGS sequence"/>
</dbReference>
<feature type="domain" description="Uracil-DNA glycosylase-like" evidence="1">
    <location>
        <begin position="74"/>
        <end position="158"/>
    </location>
</feature>
<evidence type="ECO:0000259" key="1">
    <source>
        <dbReference type="Pfam" id="PF03167"/>
    </source>
</evidence>
<dbReference type="InterPro" id="IPR036895">
    <property type="entry name" value="Uracil-DNA_glycosylase-like_sf"/>
</dbReference>
<name>A0A2N8HC01_9BACT</name>
<dbReference type="InterPro" id="IPR005122">
    <property type="entry name" value="Uracil-DNA_glycosylase-like"/>
</dbReference>
<organism evidence="2 3">
    <name type="scientific">Akkermansia muciniphila</name>
    <dbReference type="NCBI Taxonomy" id="239935"/>
    <lineage>
        <taxon>Bacteria</taxon>
        <taxon>Pseudomonadati</taxon>
        <taxon>Verrucomicrobiota</taxon>
        <taxon>Verrucomicrobiia</taxon>
        <taxon>Verrucomicrobiales</taxon>
        <taxon>Akkermansiaceae</taxon>
        <taxon>Akkermansia</taxon>
    </lineage>
</organism>
<evidence type="ECO:0000313" key="3">
    <source>
        <dbReference type="Proteomes" id="UP000236000"/>
    </source>
</evidence>
<dbReference type="EMBL" id="PJKA01000013">
    <property type="protein sequence ID" value="PNC17391.1"/>
    <property type="molecule type" value="Genomic_DNA"/>
</dbReference>
<gene>
    <name evidence="2" type="ORF">CXU22_12340</name>
</gene>
<dbReference type="OrthoDB" id="1648625at2"/>
<reference evidence="2 3" key="1">
    <citation type="journal article" date="2017" name="BMC Genomics">
        <title>Genome sequencing of 39 Akkermansia muciniphila isolates reveals its population structure, genomic and functional diverisity, and global distribution in mammalian gut microbiotas.</title>
        <authorList>
            <person name="Guo X."/>
            <person name="Li S."/>
            <person name="Zhang J."/>
            <person name="Wu F."/>
            <person name="Li X."/>
            <person name="Wu D."/>
            <person name="Zhang M."/>
            <person name="Ou Z."/>
            <person name="Jie Z."/>
            <person name="Yan Q."/>
            <person name="Li P."/>
            <person name="Yi J."/>
            <person name="Peng Y."/>
        </authorList>
    </citation>
    <scope>NUCLEOTIDE SEQUENCE [LARGE SCALE GENOMIC DNA]</scope>
    <source>
        <strain evidence="2 3">GP24</strain>
    </source>
</reference>
<comment type="caution">
    <text evidence="2">The sequence shown here is derived from an EMBL/GenBank/DDBJ whole genome shotgun (WGS) entry which is preliminary data.</text>
</comment>
<accession>A0A2N8HC01</accession>
<dbReference type="SUPFAM" id="SSF52141">
    <property type="entry name" value="Uracil-DNA glycosylase-like"/>
    <property type="match status" value="1"/>
</dbReference>
<dbReference type="Pfam" id="PF03167">
    <property type="entry name" value="UDG"/>
    <property type="match status" value="1"/>
</dbReference>
<evidence type="ECO:0000313" key="2">
    <source>
        <dbReference type="EMBL" id="PNC17391.1"/>
    </source>
</evidence>
<dbReference type="AlphaFoldDB" id="A0A2N8HC01"/>
<dbReference type="Gene3D" id="3.40.470.10">
    <property type="entry name" value="Uracil-DNA glycosylase-like domain"/>
    <property type="match status" value="1"/>
</dbReference>
<proteinExistence type="predicted"/>
<protein>
    <submittedName>
        <fullName evidence="2">Uracil-DNA glycosylase</fullName>
    </submittedName>
</protein>